<evidence type="ECO:0000313" key="17">
    <source>
        <dbReference type="EMBL" id="CAA2614342.1"/>
    </source>
</evidence>
<evidence type="ECO:0000256" key="5">
    <source>
        <dbReference type="ARBA" id="ARBA00022989"/>
    </source>
</evidence>
<feature type="domain" description="Glycosyltransferase 2-like" evidence="16">
    <location>
        <begin position="209"/>
        <end position="327"/>
    </location>
</feature>
<evidence type="ECO:0000256" key="13">
    <source>
        <dbReference type="ARBA" id="ARBA00076024"/>
    </source>
</evidence>
<evidence type="ECO:0000256" key="6">
    <source>
        <dbReference type="ARBA" id="ARBA00023034"/>
    </source>
</evidence>
<dbReference type="GO" id="GO:0047259">
    <property type="term" value="F:glucomannan 4-beta-mannosyltransferase activity"/>
    <property type="evidence" value="ECO:0007669"/>
    <property type="project" value="UniProtKB-EC"/>
</dbReference>
<dbReference type="FunFam" id="3.90.550.10:FF:000057">
    <property type="entry name" value="Glycosyltransferase-like protein, family 2"/>
    <property type="match status" value="1"/>
</dbReference>
<dbReference type="EMBL" id="CACRZD030000001">
    <property type="protein sequence ID" value="CAA6654139.1"/>
    <property type="molecule type" value="Genomic_DNA"/>
</dbReference>
<dbReference type="InterPro" id="IPR001173">
    <property type="entry name" value="Glyco_trans_2-like"/>
</dbReference>
<keyword evidence="7 14" id="KW-0472">Membrane</keyword>
<name>A0A7I8I920_SPIIN</name>
<dbReference type="EC" id="2.4.1.32" evidence="12"/>
<comment type="catalytic activity">
    <reaction evidence="9">
        <text>GDP-mannose + (glucomannan)n = GDP + (glucomannan)n+1.</text>
        <dbReference type="EC" id="2.4.1.32"/>
    </reaction>
</comment>
<keyword evidence="5 14" id="KW-1133">Transmembrane helix</keyword>
<dbReference type="AlphaFoldDB" id="A0A7I8I920"/>
<keyword evidence="4 14" id="KW-0812">Transmembrane</keyword>
<comment type="similarity">
    <text evidence="11">Belongs to the glycosyltransferase 2 family. Plant cellulose synthase-like A subfamily.</text>
</comment>
<comment type="subcellular location">
    <subcellularLocation>
        <location evidence="1">Golgi apparatus membrane</location>
        <topology evidence="1">Multi-pass membrane protein</topology>
    </subcellularLocation>
</comment>
<dbReference type="GO" id="GO:0051753">
    <property type="term" value="F:mannan synthase activity"/>
    <property type="evidence" value="ECO:0007669"/>
    <property type="project" value="TreeGrafter"/>
</dbReference>
<dbReference type="Gene3D" id="3.90.550.10">
    <property type="entry name" value="Spore Coat Polysaccharide Biosynthesis Protein SpsA, Chain A"/>
    <property type="match status" value="1"/>
</dbReference>
<dbReference type="GO" id="GO:0071555">
    <property type="term" value="P:cell wall organization"/>
    <property type="evidence" value="ECO:0007669"/>
    <property type="project" value="UniProtKB-KW"/>
</dbReference>
<dbReference type="EMBL" id="LR743588">
    <property type="protein sequence ID" value="CAA2614342.1"/>
    <property type="molecule type" value="Genomic_DNA"/>
</dbReference>
<comment type="function">
    <text evidence="10">Probable mannan synthase which consists of a 4-beta-mannosyltransferase activity on mannan using GDP-mannose. The beta-1,4-mannan product is the backbone for galactomannan synthesis by galactomannan galactosyltransferase. Galactomannan is a noncellulosic polysaccharides of plant cell wall.</text>
</comment>
<feature type="transmembrane region" description="Helical" evidence="14">
    <location>
        <begin position="404"/>
        <end position="422"/>
    </location>
</feature>
<evidence type="ECO:0000256" key="10">
    <source>
        <dbReference type="ARBA" id="ARBA00056537"/>
    </source>
</evidence>
<evidence type="ECO:0000256" key="9">
    <source>
        <dbReference type="ARBA" id="ARBA00051800"/>
    </source>
</evidence>
<evidence type="ECO:0000259" key="15">
    <source>
        <dbReference type="Pfam" id="PF00535"/>
    </source>
</evidence>
<evidence type="ECO:0000256" key="8">
    <source>
        <dbReference type="ARBA" id="ARBA00023316"/>
    </source>
</evidence>
<feature type="transmembrane region" description="Helical" evidence="14">
    <location>
        <begin position="428"/>
        <end position="451"/>
    </location>
</feature>
<evidence type="ECO:0000256" key="7">
    <source>
        <dbReference type="ARBA" id="ARBA00023136"/>
    </source>
</evidence>
<dbReference type="InterPro" id="IPR029044">
    <property type="entry name" value="Nucleotide-diphossugar_trans"/>
</dbReference>
<keyword evidence="18" id="KW-1185">Reference proteome</keyword>
<keyword evidence="3" id="KW-0808">Transferase</keyword>
<evidence type="ECO:0000259" key="16">
    <source>
        <dbReference type="Pfam" id="PF13632"/>
    </source>
</evidence>
<keyword evidence="2" id="KW-0328">Glycosyltransferase</keyword>
<keyword evidence="6" id="KW-0333">Golgi apparatus</keyword>
<gene>
    <name evidence="17" type="ORF">SI7747_01000729</name>
</gene>
<sequence>MATHLHRPGENLADLKPVEICSRPPVPDVYRLGVRRRVDDPAGGEGLHGSVSLLEKILRRRSGRIYPCAPLVEYEELGTAAYPMVIVQIPMYNEKEHERVYHLSIGAACSLQWPADRLVVQVLDDSTEPLIKKECQKWLAKGVDLRYETRGDRRGYKAGALEGMKLSYFNECDYVAIFDADFQHESDFLIRTVPFFTTRIKANECLMTRMQEMSMDYHFKVEQESGSSAYAFFGFNGTAGVWRTHAINEGGGWKNKTIIEDMDLAIRATLLGWKFIYLGDVKAYRNQQHRWSCGPETLVQKIAMEIVNNKYCNPNITILPISPNSILVNRLHPIVITLLNCVGTPRSIHLVVLLALFENVMSLHCSKVVIIGLLEVGRVNEWVVTKKLGPNPNMSQNGGCKFHLLELGVGIYLVVCASYNYAHHKNYYFIFIYLQSLAFIIVGVGYVGIFIPNSK</sequence>
<dbReference type="Pfam" id="PF13632">
    <property type="entry name" value="Glyco_trans_2_3"/>
    <property type="match status" value="1"/>
</dbReference>
<accession>A0A7I8I920</accession>
<dbReference type="GO" id="GO:0000139">
    <property type="term" value="C:Golgi membrane"/>
    <property type="evidence" value="ECO:0007669"/>
    <property type="project" value="UniProtKB-SubCell"/>
</dbReference>
<protein>
    <recommendedName>
        <fullName evidence="12">glucomannan 4-beta-mannosyltransferase</fullName>
        <ecNumber evidence="12">2.4.1.32</ecNumber>
    </recommendedName>
    <alternativeName>
        <fullName evidence="13">Glucomannan synthase</fullName>
    </alternativeName>
</protein>
<dbReference type="SUPFAM" id="SSF53448">
    <property type="entry name" value="Nucleotide-diphospho-sugar transferases"/>
    <property type="match status" value="1"/>
</dbReference>
<evidence type="ECO:0000313" key="18">
    <source>
        <dbReference type="Proteomes" id="UP001189122"/>
    </source>
</evidence>
<reference evidence="17 18" key="1">
    <citation type="submission" date="2019-12" db="EMBL/GenBank/DDBJ databases">
        <authorList>
            <person name="Scholz U."/>
            <person name="Mascher M."/>
            <person name="Fiebig A."/>
        </authorList>
    </citation>
    <scope>NUCLEOTIDE SEQUENCE</scope>
</reference>
<feature type="domain" description="Glycosyltransferase 2-like" evidence="15">
    <location>
        <begin position="88"/>
        <end position="198"/>
    </location>
</feature>
<evidence type="ECO:0000256" key="12">
    <source>
        <dbReference type="ARBA" id="ARBA00066505"/>
    </source>
</evidence>
<dbReference type="PANTHER" id="PTHR32044">
    <property type="entry name" value="GLUCOMANNAN 4-BETA-MANNOSYLTRANSFERASE 9"/>
    <property type="match status" value="1"/>
</dbReference>
<evidence type="ECO:0000256" key="1">
    <source>
        <dbReference type="ARBA" id="ARBA00004653"/>
    </source>
</evidence>
<evidence type="ECO:0000256" key="4">
    <source>
        <dbReference type="ARBA" id="ARBA00022692"/>
    </source>
</evidence>
<keyword evidence="8" id="KW-0961">Cell wall biogenesis/degradation</keyword>
<dbReference type="Pfam" id="PF00535">
    <property type="entry name" value="Glycos_transf_2"/>
    <property type="match status" value="1"/>
</dbReference>
<evidence type="ECO:0000256" key="14">
    <source>
        <dbReference type="SAM" id="Phobius"/>
    </source>
</evidence>
<evidence type="ECO:0000256" key="3">
    <source>
        <dbReference type="ARBA" id="ARBA00022679"/>
    </source>
</evidence>
<dbReference type="PANTHER" id="PTHR32044:SF21">
    <property type="entry name" value="GLUCOMANNAN 4-BETA-MANNOSYLTRANSFERASE 3-RELATED"/>
    <property type="match status" value="1"/>
</dbReference>
<proteinExistence type="inferred from homology"/>
<organism evidence="17">
    <name type="scientific">Spirodela intermedia</name>
    <name type="common">Intermediate duckweed</name>
    <dbReference type="NCBI Taxonomy" id="51605"/>
    <lineage>
        <taxon>Eukaryota</taxon>
        <taxon>Viridiplantae</taxon>
        <taxon>Streptophyta</taxon>
        <taxon>Embryophyta</taxon>
        <taxon>Tracheophyta</taxon>
        <taxon>Spermatophyta</taxon>
        <taxon>Magnoliopsida</taxon>
        <taxon>Liliopsida</taxon>
        <taxon>Araceae</taxon>
        <taxon>Lemnoideae</taxon>
        <taxon>Spirodela</taxon>
    </lineage>
</organism>
<dbReference type="Proteomes" id="UP001189122">
    <property type="component" value="Unassembled WGS sequence"/>
</dbReference>
<evidence type="ECO:0000256" key="2">
    <source>
        <dbReference type="ARBA" id="ARBA00022676"/>
    </source>
</evidence>
<evidence type="ECO:0000256" key="11">
    <source>
        <dbReference type="ARBA" id="ARBA00060879"/>
    </source>
</evidence>